<dbReference type="PANTHER" id="PTHR30335">
    <property type="entry name" value="INTEGRAL MEMBRANE PROTEIN OF SOXR-REDUCING COMPLEX"/>
    <property type="match status" value="1"/>
</dbReference>
<dbReference type="GO" id="GO:0022900">
    <property type="term" value="P:electron transport chain"/>
    <property type="evidence" value="ECO:0007669"/>
    <property type="project" value="InterPro"/>
</dbReference>
<evidence type="ECO:0000256" key="5">
    <source>
        <dbReference type="ARBA" id="ARBA00022967"/>
    </source>
</evidence>
<dbReference type="InterPro" id="IPR011293">
    <property type="entry name" value="Ion_transpt_RnfA/RsxA"/>
</dbReference>
<keyword evidence="12" id="KW-1185">Reference proteome</keyword>
<evidence type="ECO:0000256" key="2">
    <source>
        <dbReference type="ARBA" id="ARBA00022448"/>
    </source>
</evidence>
<gene>
    <name evidence="10" type="ORF">B0D84_02680</name>
    <name evidence="11" type="ORF">C3L24_03050</name>
</gene>
<feature type="transmembrane region" description="Helical" evidence="9">
    <location>
        <begin position="101"/>
        <end position="123"/>
    </location>
</feature>
<keyword evidence="3" id="KW-1003">Cell membrane</keyword>
<feature type="transmembrane region" description="Helical" evidence="9">
    <location>
        <begin position="6"/>
        <end position="33"/>
    </location>
</feature>
<sequence length="196" mass="21122">MDPNSLTFIFLNAALINNFVLALFLGLCPFLGVSAKRETAWNMGLATMFVMLVSSVSAYAINWMLTELEIEFLRLICYIAVIASAVQLVEMTVKKFSPALFRALGIFLPLITTNCAILGLALFQTFREYDFLQSLAFSLGAGAGFTLALMLMAGLREKLELARVPSVSRGAAMSLMLAGLLSLAFMGFAGLGGSHA</sequence>
<name>A0A657PVF4_9GAMM</name>
<evidence type="ECO:0000313" key="12">
    <source>
        <dbReference type="Proteomes" id="UP000243361"/>
    </source>
</evidence>
<evidence type="ECO:0000313" key="13">
    <source>
        <dbReference type="Proteomes" id="UP000250928"/>
    </source>
</evidence>
<keyword evidence="4 9" id="KW-0812">Transmembrane</keyword>
<evidence type="ECO:0000256" key="3">
    <source>
        <dbReference type="ARBA" id="ARBA00022519"/>
    </source>
</evidence>
<evidence type="ECO:0000256" key="9">
    <source>
        <dbReference type="SAM" id="Phobius"/>
    </source>
</evidence>
<dbReference type="PANTHER" id="PTHR30335:SF0">
    <property type="entry name" value="ION-TRANSLOCATING OXIDOREDUCTASE COMPLEX SUBUNIT A"/>
    <property type="match status" value="1"/>
</dbReference>
<dbReference type="InterPro" id="IPR050133">
    <property type="entry name" value="NqrDE/RnfAE_oxidrdctase"/>
</dbReference>
<evidence type="ECO:0000256" key="7">
    <source>
        <dbReference type="ARBA" id="ARBA00022989"/>
    </source>
</evidence>
<keyword evidence="2" id="KW-0813">Transport</keyword>
<dbReference type="NCBIfam" id="TIGR01943">
    <property type="entry name" value="rnfA"/>
    <property type="match status" value="1"/>
</dbReference>
<dbReference type="Proteomes" id="UP000243361">
    <property type="component" value="Unassembled WGS sequence"/>
</dbReference>
<protein>
    <submittedName>
        <fullName evidence="10">Electron transport complex subunit A</fullName>
    </submittedName>
</protein>
<keyword evidence="8 9" id="KW-0472">Membrane</keyword>
<evidence type="ECO:0000256" key="1">
    <source>
        <dbReference type="ARBA" id="ARBA00004127"/>
    </source>
</evidence>
<comment type="caution">
    <text evidence="10">The sequence shown here is derived from an EMBL/GenBank/DDBJ whole genome shotgun (WGS) entry which is preliminary data.</text>
</comment>
<evidence type="ECO:0000256" key="8">
    <source>
        <dbReference type="ARBA" id="ARBA00023136"/>
    </source>
</evidence>
<feature type="transmembrane region" description="Helical" evidence="9">
    <location>
        <begin position="72"/>
        <end position="89"/>
    </location>
</feature>
<feature type="transmembrane region" description="Helical" evidence="9">
    <location>
        <begin position="167"/>
        <end position="191"/>
    </location>
</feature>
<dbReference type="GO" id="GO:0005886">
    <property type="term" value="C:plasma membrane"/>
    <property type="evidence" value="ECO:0007669"/>
    <property type="project" value="TreeGrafter"/>
</dbReference>
<dbReference type="Pfam" id="PF02508">
    <property type="entry name" value="Rnf-Nqr"/>
    <property type="match status" value="1"/>
</dbReference>
<evidence type="ECO:0000256" key="6">
    <source>
        <dbReference type="ARBA" id="ARBA00022982"/>
    </source>
</evidence>
<dbReference type="Proteomes" id="UP000250928">
    <property type="component" value="Unassembled WGS sequence"/>
</dbReference>
<keyword evidence="5" id="KW-1278">Translocase</keyword>
<reference evidence="11 13" key="2">
    <citation type="submission" date="2018-01" db="EMBL/GenBank/DDBJ databases">
        <title>Novel co-symbiosis in the lucinid bivalve Phacoides pectinatus.</title>
        <authorList>
            <person name="Lim S.J."/>
            <person name="Davis B.G."/>
            <person name="Gill D.E."/>
            <person name="Engel A.S."/>
            <person name="Anderson L.C."/>
            <person name="Campbell B.J."/>
        </authorList>
    </citation>
    <scope>NUCLEOTIDE SEQUENCE [LARGE SCALE GENOMIC DNA]</scope>
    <source>
        <strain evidence="11">N3_P5</strain>
    </source>
</reference>
<dbReference type="InterPro" id="IPR003667">
    <property type="entry name" value="NqrDE/RnfAE"/>
</dbReference>
<accession>A0A657PVF4</accession>
<reference evidence="10 12" key="1">
    <citation type="submission" date="2017-02" db="EMBL/GenBank/DDBJ databases">
        <title>Novel co-symbiosis in the unique lucinid bivalve Phacoides pectinatus.</title>
        <authorList>
            <person name="Lim S.J."/>
            <person name="Davis B.G."/>
            <person name="Gill D.E."/>
            <person name="Engel A.S."/>
            <person name="Anderson L.C."/>
            <person name="Campbell B.J."/>
        </authorList>
    </citation>
    <scope>NUCLEOTIDE SEQUENCE [LARGE SCALE GENOMIC DNA]</scope>
    <source>
        <strain evidence="10">LUC13016_P6</strain>
    </source>
</reference>
<dbReference type="PIRSF" id="PIRSF006102">
    <property type="entry name" value="NQR_DE"/>
    <property type="match status" value="1"/>
</dbReference>
<evidence type="ECO:0000313" key="10">
    <source>
        <dbReference type="EMBL" id="OQX35182.1"/>
    </source>
</evidence>
<evidence type="ECO:0000256" key="4">
    <source>
        <dbReference type="ARBA" id="ARBA00022692"/>
    </source>
</evidence>
<organism evidence="10 12">
    <name type="scientific">Candidatus Sedimenticola endophacoides</name>
    <dbReference type="NCBI Taxonomy" id="2548426"/>
    <lineage>
        <taxon>Bacteria</taxon>
        <taxon>Pseudomonadati</taxon>
        <taxon>Pseudomonadota</taxon>
        <taxon>Gammaproteobacteria</taxon>
        <taxon>Chromatiales</taxon>
        <taxon>Sedimenticolaceae</taxon>
        <taxon>Sedimenticola</taxon>
    </lineage>
</organism>
<dbReference type="AlphaFoldDB" id="A0A657PVF4"/>
<comment type="subcellular location">
    <subcellularLocation>
        <location evidence="1">Endomembrane system</location>
        <topology evidence="1">Multi-pass membrane protein</topology>
    </subcellularLocation>
</comment>
<keyword evidence="6" id="KW-0249">Electron transport</keyword>
<keyword evidence="7 9" id="KW-1133">Transmembrane helix</keyword>
<feature type="transmembrane region" description="Helical" evidence="9">
    <location>
        <begin position="45"/>
        <end position="66"/>
    </location>
</feature>
<keyword evidence="3" id="KW-0997">Cell inner membrane</keyword>
<dbReference type="EMBL" id="PQCO01000121">
    <property type="protein sequence ID" value="PUE04521.1"/>
    <property type="molecule type" value="Genomic_DNA"/>
</dbReference>
<dbReference type="GO" id="GO:0012505">
    <property type="term" value="C:endomembrane system"/>
    <property type="evidence" value="ECO:0007669"/>
    <property type="project" value="UniProtKB-SubCell"/>
</dbReference>
<dbReference type="EMBL" id="MUIE01000182">
    <property type="protein sequence ID" value="OQX35182.1"/>
    <property type="molecule type" value="Genomic_DNA"/>
</dbReference>
<proteinExistence type="predicted"/>
<evidence type="ECO:0000313" key="11">
    <source>
        <dbReference type="EMBL" id="PUE04521.1"/>
    </source>
</evidence>
<feature type="transmembrane region" description="Helical" evidence="9">
    <location>
        <begin position="135"/>
        <end position="155"/>
    </location>
</feature>